<proteinExistence type="predicted"/>
<evidence type="ECO:0000313" key="3">
    <source>
        <dbReference type="Proteomes" id="UP000078540"/>
    </source>
</evidence>
<dbReference type="EMBL" id="KQ976540">
    <property type="protein sequence ID" value="KYM81237.1"/>
    <property type="molecule type" value="Genomic_DNA"/>
</dbReference>
<evidence type="ECO:0000256" key="1">
    <source>
        <dbReference type="SAM" id="Phobius"/>
    </source>
</evidence>
<reference evidence="2 3" key="1">
    <citation type="submission" date="2015-09" db="EMBL/GenBank/DDBJ databases">
        <title>Atta colombica WGS genome.</title>
        <authorList>
            <person name="Nygaard S."/>
            <person name="Hu H."/>
            <person name="Boomsma J."/>
            <person name="Zhang G."/>
        </authorList>
    </citation>
    <scope>NUCLEOTIDE SEQUENCE [LARGE SCALE GENOMIC DNA]</scope>
    <source>
        <strain evidence="2">Treedump-2</strain>
        <tissue evidence="2">Whole body</tissue>
    </source>
</reference>
<evidence type="ECO:0000313" key="2">
    <source>
        <dbReference type="EMBL" id="KYM81237.1"/>
    </source>
</evidence>
<sequence>MSLCGAVFSSSIICDHNVVVDGVVVVVVLVLVVVVGIVVILSVVVVVVVVLVVDGVNVVKRVDKVVAVVVRLGNAKVVVDGVVDGVVQVVVEVDVGDGEVNASAIDLAVVVITRPRAVPTVTTVLVTVGVTVVDLIRGASRNCAMSRGSVPNMAPAFRIECSLMLSANVNTSAVLELDVPLLQTSV</sequence>
<keyword evidence="1" id="KW-0472">Membrane</keyword>
<dbReference type="Proteomes" id="UP000078540">
    <property type="component" value="Unassembled WGS sequence"/>
</dbReference>
<gene>
    <name evidence="2" type="ORF">ALC53_08308</name>
</gene>
<accession>A0A195BAH9</accession>
<name>A0A195BAH9_9HYME</name>
<organism evidence="2 3">
    <name type="scientific">Atta colombica</name>
    <dbReference type="NCBI Taxonomy" id="520822"/>
    <lineage>
        <taxon>Eukaryota</taxon>
        <taxon>Metazoa</taxon>
        <taxon>Ecdysozoa</taxon>
        <taxon>Arthropoda</taxon>
        <taxon>Hexapoda</taxon>
        <taxon>Insecta</taxon>
        <taxon>Pterygota</taxon>
        <taxon>Neoptera</taxon>
        <taxon>Endopterygota</taxon>
        <taxon>Hymenoptera</taxon>
        <taxon>Apocrita</taxon>
        <taxon>Aculeata</taxon>
        <taxon>Formicoidea</taxon>
        <taxon>Formicidae</taxon>
        <taxon>Myrmicinae</taxon>
        <taxon>Atta</taxon>
    </lineage>
</organism>
<dbReference type="AlphaFoldDB" id="A0A195BAH9"/>
<protein>
    <submittedName>
        <fullName evidence="2">Uncharacterized protein</fullName>
    </submittedName>
</protein>
<keyword evidence="3" id="KW-1185">Reference proteome</keyword>
<keyword evidence="1" id="KW-0812">Transmembrane</keyword>
<feature type="transmembrane region" description="Helical" evidence="1">
    <location>
        <begin position="24"/>
        <end position="53"/>
    </location>
</feature>
<keyword evidence="1" id="KW-1133">Transmembrane helix</keyword>